<evidence type="ECO:0000256" key="1">
    <source>
        <dbReference type="SAM" id="MobiDB-lite"/>
    </source>
</evidence>
<accession>A0AAW1DZX6</accession>
<feature type="region of interest" description="Disordered" evidence="1">
    <location>
        <begin position="1"/>
        <end position="39"/>
    </location>
</feature>
<organism evidence="2 3">
    <name type="scientific">Zoarces viviparus</name>
    <name type="common">Viviparous eelpout</name>
    <name type="synonym">Blennius viviparus</name>
    <dbReference type="NCBI Taxonomy" id="48416"/>
    <lineage>
        <taxon>Eukaryota</taxon>
        <taxon>Metazoa</taxon>
        <taxon>Chordata</taxon>
        <taxon>Craniata</taxon>
        <taxon>Vertebrata</taxon>
        <taxon>Euteleostomi</taxon>
        <taxon>Actinopterygii</taxon>
        <taxon>Neopterygii</taxon>
        <taxon>Teleostei</taxon>
        <taxon>Neoteleostei</taxon>
        <taxon>Acanthomorphata</taxon>
        <taxon>Eupercaria</taxon>
        <taxon>Perciformes</taxon>
        <taxon>Cottioidei</taxon>
        <taxon>Zoarcales</taxon>
        <taxon>Zoarcidae</taxon>
        <taxon>Zoarcinae</taxon>
        <taxon>Zoarces</taxon>
    </lineage>
</organism>
<dbReference type="AlphaFoldDB" id="A0AAW1DZX6"/>
<keyword evidence="3" id="KW-1185">Reference proteome</keyword>
<dbReference type="EMBL" id="JBCEZU010000586">
    <property type="protein sequence ID" value="KAK9515929.1"/>
    <property type="molecule type" value="Genomic_DNA"/>
</dbReference>
<proteinExistence type="predicted"/>
<dbReference type="Proteomes" id="UP001488805">
    <property type="component" value="Unassembled WGS sequence"/>
</dbReference>
<comment type="caution">
    <text evidence="2">The sequence shown here is derived from an EMBL/GenBank/DDBJ whole genome shotgun (WGS) entry which is preliminary data.</text>
</comment>
<sequence>MPRLSRVGNQTRPNAFLPESRARADAGPGQFRLWPSDGSVGTQNRASVFGPILGRHSCRVSDESATEPAPARCVFSGGPMLALVIFNYGPVTAVSAPVIGPVYSARFWGVIHAETQPSRQPGPA</sequence>
<reference evidence="2 3" key="1">
    <citation type="journal article" date="2024" name="Genome Biol. Evol.">
        <title>Chromosome-level genome assembly of the viviparous eelpout Zoarces viviparus.</title>
        <authorList>
            <person name="Fuhrmann N."/>
            <person name="Brasseur M.V."/>
            <person name="Bakowski C.E."/>
            <person name="Podsiadlowski L."/>
            <person name="Prost S."/>
            <person name="Krehenwinkel H."/>
            <person name="Mayer C."/>
        </authorList>
    </citation>
    <scope>NUCLEOTIDE SEQUENCE [LARGE SCALE GENOMIC DNA]</scope>
    <source>
        <strain evidence="2">NO-MEL_2022_Ind0_liver</strain>
    </source>
</reference>
<protein>
    <submittedName>
        <fullName evidence="2">Uncharacterized protein</fullName>
    </submittedName>
</protein>
<name>A0AAW1DZX6_ZOAVI</name>
<evidence type="ECO:0000313" key="2">
    <source>
        <dbReference type="EMBL" id="KAK9515929.1"/>
    </source>
</evidence>
<gene>
    <name evidence="2" type="ORF">VZT92_026526</name>
</gene>
<evidence type="ECO:0000313" key="3">
    <source>
        <dbReference type="Proteomes" id="UP001488805"/>
    </source>
</evidence>